<name>A0A0K2U854_LEPSM</name>
<dbReference type="AlphaFoldDB" id="A0A0K2U854"/>
<reference evidence="1" key="1">
    <citation type="submission" date="2014-05" db="EMBL/GenBank/DDBJ databases">
        <authorList>
            <person name="Chronopoulou M."/>
        </authorList>
    </citation>
    <scope>NUCLEOTIDE SEQUENCE</scope>
    <source>
        <tissue evidence="1">Whole organism</tissue>
    </source>
</reference>
<accession>A0A0K2U854</accession>
<protein>
    <submittedName>
        <fullName evidence="1">Uncharacterized protein</fullName>
    </submittedName>
</protein>
<proteinExistence type="predicted"/>
<sequence>MHPLILSVSRNSCFFPFGYRISNTSSDPLFNFILKGSQLLVLCLTRWIPSPLMEESYIVQMRFTSKSQNSESLLLSSRVNKFLEIFYEIIVYFYI</sequence>
<evidence type="ECO:0000313" key="1">
    <source>
        <dbReference type="EMBL" id="CDW34418.1"/>
    </source>
</evidence>
<dbReference type="EMBL" id="HACA01017057">
    <property type="protein sequence ID" value="CDW34418.1"/>
    <property type="molecule type" value="Transcribed_RNA"/>
</dbReference>
<organism evidence="1">
    <name type="scientific">Lepeophtheirus salmonis</name>
    <name type="common">Salmon louse</name>
    <name type="synonym">Caligus salmonis</name>
    <dbReference type="NCBI Taxonomy" id="72036"/>
    <lineage>
        <taxon>Eukaryota</taxon>
        <taxon>Metazoa</taxon>
        <taxon>Ecdysozoa</taxon>
        <taxon>Arthropoda</taxon>
        <taxon>Crustacea</taxon>
        <taxon>Multicrustacea</taxon>
        <taxon>Hexanauplia</taxon>
        <taxon>Copepoda</taxon>
        <taxon>Siphonostomatoida</taxon>
        <taxon>Caligidae</taxon>
        <taxon>Lepeophtheirus</taxon>
    </lineage>
</organism>